<organism evidence="2 3">
    <name type="scientific">Chryseobacterium taeanense</name>
    <dbReference type="NCBI Taxonomy" id="311334"/>
    <lineage>
        <taxon>Bacteria</taxon>
        <taxon>Pseudomonadati</taxon>
        <taxon>Bacteroidota</taxon>
        <taxon>Flavobacteriia</taxon>
        <taxon>Flavobacteriales</taxon>
        <taxon>Weeksellaceae</taxon>
        <taxon>Chryseobacterium group</taxon>
        <taxon>Chryseobacterium</taxon>
    </lineage>
</organism>
<dbReference type="NCBIfam" id="NF033223">
    <property type="entry name" value="YHYH_alt"/>
    <property type="match status" value="1"/>
</dbReference>
<dbReference type="RefSeq" id="WP_089853398.1">
    <property type="nucleotide sequence ID" value="NZ_FNDW01000001.1"/>
</dbReference>
<gene>
    <name evidence="2" type="ORF">SAMN05421846_101210</name>
</gene>
<feature type="transmembrane region" description="Helical" evidence="1">
    <location>
        <begin position="121"/>
        <end position="137"/>
    </location>
</feature>
<dbReference type="Proteomes" id="UP000198869">
    <property type="component" value="Unassembled WGS sequence"/>
</dbReference>
<sequence length="140" mass="16451">MIFAHSGRTDSKGGHYDVKTGKYHFHHHSNYNFSFIFLLILGIGLLLFLYLVSRNSNEKISKKEYSYQKKPLNKQDEQLEEWRRKSAREYNNKSILGCFTYIIAFSITMISIVAIPDGNGAYVVFLFILFISFYNPYRKK</sequence>
<protein>
    <submittedName>
        <fullName evidence="2">Uncharacterized protein</fullName>
    </submittedName>
</protein>
<feature type="transmembrane region" description="Helical" evidence="1">
    <location>
        <begin position="31"/>
        <end position="52"/>
    </location>
</feature>
<keyword evidence="3" id="KW-1185">Reference proteome</keyword>
<name>A0A1G8DJX2_9FLAO</name>
<feature type="transmembrane region" description="Helical" evidence="1">
    <location>
        <begin position="94"/>
        <end position="115"/>
    </location>
</feature>
<proteinExistence type="predicted"/>
<keyword evidence="1" id="KW-1133">Transmembrane helix</keyword>
<keyword evidence="1" id="KW-0812">Transmembrane</keyword>
<evidence type="ECO:0000313" key="3">
    <source>
        <dbReference type="Proteomes" id="UP000198869"/>
    </source>
</evidence>
<dbReference type="AlphaFoldDB" id="A0A1G8DJX2"/>
<dbReference type="EMBL" id="FNDW01000001">
    <property type="protein sequence ID" value="SDH57956.1"/>
    <property type="molecule type" value="Genomic_DNA"/>
</dbReference>
<reference evidence="3" key="1">
    <citation type="submission" date="2016-10" db="EMBL/GenBank/DDBJ databases">
        <authorList>
            <person name="Varghese N."/>
            <person name="Submissions S."/>
        </authorList>
    </citation>
    <scope>NUCLEOTIDE SEQUENCE [LARGE SCALE GENOMIC DNA]</scope>
    <source>
        <strain evidence="3">DSM 17071</strain>
    </source>
</reference>
<keyword evidence="1" id="KW-0472">Membrane</keyword>
<dbReference type="InterPro" id="IPR047773">
    <property type="entry name" value="YHYH_dom_bact"/>
</dbReference>
<accession>A0A1G8DJX2</accession>
<evidence type="ECO:0000256" key="1">
    <source>
        <dbReference type="SAM" id="Phobius"/>
    </source>
</evidence>
<evidence type="ECO:0000313" key="2">
    <source>
        <dbReference type="EMBL" id="SDH57956.1"/>
    </source>
</evidence>